<dbReference type="EMBL" id="JAPDRL010000035">
    <property type="protein sequence ID" value="KAJ9664802.1"/>
    <property type="molecule type" value="Genomic_DNA"/>
</dbReference>
<dbReference type="PANTHER" id="PTHR34154:SF10">
    <property type="entry name" value="ASL1-LIKE GLYCOSYL HYDROLASE CATALYTIC DOMAIN-CONTAINING PROTEIN"/>
    <property type="match status" value="1"/>
</dbReference>
<feature type="compositionally biased region" description="Basic residues" evidence="1">
    <location>
        <begin position="23"/>
        <end position="33"/>
    </location>
</feature>
<evidence type="ECO:0000259" key="3">
    <source>
        <dbReference type="Pfam" id="PF11790"/>
    </source>
</evidence>
<evidence type="ECO:0000313" key="5">
    <source>
        <dbReference type="Proteomes" id="UP001172684"/>
    </source>
</evidence>
<gene>
    <name evidence="4" type="ORF">H2201_005023</name>
</gene>
<evidence type="ECO:0000313" key="4">
    <source>
        <dbReference type="EMBL" id="KAJ9664802.1"/>
    </source>
</evidence>
<evidence type="ECO:0000256" key="1">
    <source>
        <dbReference type="SAM" id="MobiDB-lite"/>
    </source>
</evidence>
<dbReference type="Gene3D" id="3.20.20.80">
    <property type="entry name" value="Glycosidases"/>
    <property type="match status" value="1"/>
</dbReference>
<dbReference type="Proteomes" id="UP001172684">
    <property type="component" value="Unassembled WGS sequence"/>
</dbReference>
<name>A0ABQ9NQU7_9PEZI</name>
<evidence type="ECO:0000256" key="2">
    <source>
        <dbReference type="SAM" id="SignalP"/>
    </source>
</evidence>
<sequence>MPSFYATLALLSLAGSALGHTRQNGRHGWRKGKSTGTGVPYPAGNSTGIWGSGTGTGYPTGYYPTATGTAPSFYESAVSSVVVDAGAESTTTSTCTTSNTVYVTTTNTLTVTVEPEETASSVDVQARQATRTRRTRTRTRYGAPVPTTSAASSAIESSAAASSAVVTSTLETVVASSAAPSSSSSTTPTASTPTVRAVGAGKRGLAYNNAALCAPFASSNLITWGYNWAQTSSGLNSKYNFVPMLWGTNSMFTNGWAATASSFIANGGTHLLAFNEPDHAQQANMAPAVAAAAYKTHMQPFAGKAKLGSPAVTNGGGDMGLTWLSNFMSACSGCTIDFVAVHWYDSVNNVEYFKNHITSAHTKTGKPVWLTEFGTIDGSDAQKAEFLRKVLPWLDAQDWIERYAYFMVSDGMMVNGGAMSAQGSAYAA</sequence>
<dbReference type="InterPro" id="IPR024655">
    <property type="entry name" value="Asl1_glyco_hydro_catalytic"/>
</dbReference>
<organism evidence="4 5">
    <name type="scientific">Coniosporium apollinis</name>
    <dbReference type="NCBI Taxonomy" id="61459"/>
    <lineage>
        <taxon>Eukaryota</taxon>
        <taxon>Fungi</taxon>
        <taxon>Dikarya</taxon>
        <taxon>Ascomycota</taxon>
        <taxon>Pezizomycotina</taxon>
        <taxon>Dothideomycetes</taxon>
        <taxon>Dothideomycetes incertae sedis</taxon>
        <taxon>Coniosporium</taxon>
    </lineage>
</organism>
<feature type="compositionally biased region" description="Basic residues" evidence="1">
    <location>
        <begin position="130"/>
        <end position="139"/>
    </location>
</feature>
<feature type="chain" id="PRO_5046932327" description="Asl1-like glycosyl hydrolase catalytic domain-containing protein" evidence="2">
    <location>
        <begin position="20"/>
        <end position="428"/>
    </location>
</feature>
<feature type="signal peptide" evidence="2">
    <location>
        <begin position="1"/>
        <end position="19"/>
    </location>
</feature>
<feature type="region of interest" description="Disordered" evidence="1">
    <location>
        <begin position="20"/>
        <end position="41"/>
    </location>
</feature>
<protein>
    <recommendedName>
        <fullName evidence="3">Asl1-like glycosyl hydrolase catalytic domain-containing protein</fullName>
    </recommendedName>
</protein>
<reference evidence="4" key="1">
    <citation type="submission" date="2022-10" db="EMBL/GenBank/DDBJ databases">
        <title>Culturing micro-colonial fungi from biological soil crusts in the Mojave desert and describing Neophaeococcomyces mojavensis, and introducing the new genera and species Taxawa tesnikishii.</title>
        <authorList>
            <person name="Kurbessoian T."/>
            <person name="Stajich J.E."/>
        </authorList>
    </citation>
    <scope>NUCLEOTIDE SEQUENCE</scope>
    <source>
        <strain evidence="4">TK_1</strain>
    </source>
</reference>
<proteinExistence type="predicted"/>
<feature type="domain" description="Asl1-like glycosyl hydrolase catalytic" evidence="3">
    <location>
        <begin position="204"/>
        <end position="426"/>
    </location>
</feature>
<feature type="region of interest" description="Disordered" evidence="1">
    <location>
        <begin position="119"/>
        <end position="153"/>
    </location>
</feature>
<dbReference type="InterPro" id="IPR017853">
    <property type="entry name" value="GH"/>
</dbReference>
<dbReference type="PANTHER" id="PTHR34154">
    <property type="entry name" value="ALKALI-SENSITIVE LINKAGE PROTEIN 1"/>
    <property type="match status" value="1"/>
</dbReference>
<feature type="region of interest" description="Disordered" evidence="1">
    <location>
        <begin position="176"/>
        <end position="195"/>
    </location>
</feature>
<accession>A0ABQ9NQU7</accession>
<dbReference type="SUPFAM" id="SSF51445">
    <property type="entry name" value="(Trans)glycosidases"/>
    <property type="match status" value="1"/>
</dbReference>
<dbReference type="InterPro" id="IPR053183">
    <property type="entry name" value="ASL1"/>
</dbReference>
<comment type="caution">
    <text evidence="4">The sequence shown here is derived from an EMBL/GenBank/DDBJ whole genome shotgun (WGS) entry which is preliminary data.</text>
</comment>
<keyword evidence="2" id="KW-0732">Signal</keyword>
<dbReference type="Pfam" id="PF11790">
    <property type="entry name" value="Glyco_hydro_cc"/>
    <property type="match status" value="1"/>
</dbReference>
<keyword evidence="5" id="KW-1185">Reference proteome</keyword>